<dbReference type="EMBL" id="JAMZEL010000006">
    <property type="protein sequence ID" value="MCP1383934.1"/>
    <property type="molecule type" value="Genomic_DNA"/>
</dbReference>
<dbReference type="RefSeq" id="WP_253529128.1">
    <property type="nucleotide sequence ID" value="NZ_JAMZEL010000006.1"/>
</dbReference>
<keyword evidence="3" id="KW-1185">Reference proteome</keyword>
<name>A0ABT1FQ83_9BACT</name>
<protein>
    <submittedName>
        <fullName evidence="2">TIR domain-containing protein</fullName>
    </submittedName>
</protein>
<dbReference type="InterPro" id="IPR035897">
    <property type="entry name" value="Toll_tir_struct_dom_sf"/>
</dbReference>
<sequence>MEYPIHVAISFAGEDRGIAEQIVTLLNSNGVKVFYDYDYQDEIWGKDTYVYLSEIYENQSLFFIPLISSNYAKKMWPRHEIKSAFARAFRSSEEYILPIRLDDTQIQGIPLTIGYLDFRTVTINKIIENILKKLRKKGVILEKEATASLQTDFKKNPISNSPKHLVQLLGELGIGKLSEWKRDIYWDSPRWYSLSNYFEINDENDVLSPKNEYTLEGINTKYTIHNNLAVYLESKDESTVEELKIVLNIHNSDYEEKAKSIFADLTDKVFKLLNVDIPIGLKNNIIRSRESEFIHHSVKVKLSLEVSNVDTWRLIIS</sequence>
<evidence type="ECO:0000259" key="1">
    <source>
        <dbReference type="SMART" id="SM00255"/>
    </source>
</evidence>
<comment type="caution">
    <text evidence="2">The sequence shown here is derived from an EMBL/GenBank/DDBJ whole genome shotgun (WGS) entry which is preliminary data.</text>
</comment>
<organism evidence="2 3">
    <name type="scientific">Runella salmonicolor</name>
    <dbReference type="NCBI Taxonomy" id="2950278"/>
    <lineage>
        <taxon>Bacteria</taxon>
        <taxon>Pseudomonadati</taxon>
        <taxon>Bacteroidota</taxon>
        <taxon>Cytophagia</taxon>
        <taxon>Cytophagales</taxon>
        <taxon>Spirosomataceae</taxon>
        <taxon>Runella</taxon>
    </lineage>
</organism>
<gene>
    <name evidence="2" type="ORF">NCI00_15920</name>
</gene>
<feature type="domain" description="TIR" evidence="1">
    <location>
        <begin position="4"/>
        <end position="141"/>
    </location>
</feature>
<dbReference type="InterPro" id="IPR000157">
    <property type="entry name" value="TIR_dom"/>
</dbReference>
<dbReference type="SMART" id="SM00255">
    <property type="entry name" value="TIR"/>
    <property type="match status" value="1"/>
</dbReference>
<evidence type="ECO:0000313" key="2">
    <source>
        <dbReference type="EMBL" id="MCP1383934.1"/>
    </source>
</evidence>
<dbReference type="SUPFAM" id="SSF52200">
    <property type="entry name" value="Toll/Interleukin receptor TIR domain"/>
    <property type="match status" value="1"/>
</dbReference>
<reference evidence="2 3" key="1">
    <citation type="submission" date="2022-06" db="EMBL/GenBank/DDBJ databases">
        <title>Runella sp. S5 genome sequencing.</title>
        <authorList>
            <person name="Park S."/>
        </authorList>
    </citation>
    <scope>NUCLEOTIDE SEQUENCE [LARGE SCALE GENOMIC DNA]</scope>
    <source>
        <strain evidence="2 3">S5</strain>
    </source>
</reference>
<dbReference type="Pfam" id="PF13676">
    <property type="entry name" value="TIR_2"/>
    <property type="match status" value="1"/>
</dbReference>
<evidence type="ECO:0000313" key="3">
    <source>
        <dbReference type="Proteomes" id="UP001204772"/>
    </source>
</evidence>
<dbReference type="Proteomes" id="UP001204772">
    <property type="component" value="Unassembled WGS sequence"/>
</dbReference>
<proteinExistence type="predicted"/>
<accession>A0ABT1FQ83</accession>
<dbReference type="Gene3D" id="3.40.50.10140">
    <property type="entry name" value="Toll/interleukin-1 receptor homology (TIR) domain"/>
    <property type="match status" value="1"/>
</dbReference>